<dbReference type="InterPro" id="IPR009614">
    <property type="entry name" value="YoeB_toxin"/>
</dbReference>
<name>A0ABT7V047_9LACO</name>
<accession>A0ABT7V047</accession>
<dbReference type="RefSeq" id="WP_283594480.1">
    <property type="nucleotide sequence ID" value="NZ_JAUDDW010000057.1"/>
</dbReference>
<comment type="caution">
    <text evidence="2">The sequence shown here is derived from an EMBL/GenBank/DDBJ whole genome shotgun (WGS) entry which is preliminary data.</text>
</comment>
<evidence type="ECO:0000313" key="2">
    <source>
        <dbReference type="EMBL" id="MDM8267330.1"/>
    </source>
</evidence>
<reference evidence="3" key="1">
    <citation type="submission" date="2023-06" db="EMBL/GenBank/DDBJ databases">
        <title>Identification and characterization of horizontal gene transfer across gut microbiota members of farm animals based on homology search.</title>
        <authorList>
            <person name="Zeman M."/>
            <person name="Kubasova T."/>
            <person name="Jahodarova E."/>
            <person name="Nykrynova M."/>
            <person name="Rychlik I."/>
        </authorList>
    </citation>
    <scope>NUCLEOTIDE SEQUENCE [LARGE SCALE GENOMIC DNA]</scope>
    <source>
        <strain evidence="3">161_Gplus</strain>
    </source>
</reference>
<dbReference type="PANTHER" id="PTHR38039:SF1">
    <property type="entry name" value="TOXIN YOEB"/>
    <property type="match status" value="1"/>
</dbReference>
<dbReference type="PANTHER" id="PTHR38039">
    <property type="entry name" value="TOXIN YOEB"/>
    <property type="match status" value="1"/>
</dbReference>
<organism evidence="2 3">
    <name type="scientific">Limosilactobacillus pontis</name>
    <dbReference type="NCBI Taxonomy" id="35787"/>
    <lineage>
        <taxon>Bacteria</taxon>
        <taxon>Bacillati</taxon>
        <taxon>Bacillota</taxon>
        <taxon>Bacilli</taxon>
        <taxon>Lactobacillales</taxon>
        <taxon>Lactobacillaceae</taxon>
        <taxon>Limosilactobacillus</taxon>
    </lineage>
</organism>
<dbReference type="NCBIfam" id="TIGR02116">
    <property type="entry name" value="toxin_Txe_YoeB"/>
    <property type="match status" value="1"/>
</dbReference>
<evidence type="ECO:0000256" key="1">
    <source>
        <dbReference type="ARBA" id="ARBA00022649"/>
    </source>
</evidence>
<keyword evidence="3" id="KW-1185">Reference proteome</keyword>
<proteinExistence type="predicted"/>
<dbReference type="Pfam" id="PF06769">
    <property type="entry name" value="YoeB_toxin"/>
    <property type="match status" value="1"/>
</dbReference>
<keyword evidence="1" id="KW-1277">Toxin-antitoxin system</keyword>
<dbReference type="EMBL" id="JAUDDW010000057">
    <property type="protein sequence ID" value="MDM8267330.1"/>
    <property type="molecule type" value="Genomic_DNA"/>
</dbReference>
<protein>
    <submittedName>
        <fullName evidence="2">Txe/YoeB family addiction module toxin</fullName>
    </submittedName>
</protein>
<reference evidence="2 3" key="2">
    <citation type="submission" date="2023-06" db="EMBL/GenBank/DDBJ databases">
        <authorList>
            <person name="Zeman M."/>
            <person name="Kubasova T."/>
            <person name="Jahodarova E."/>
            <person name="Nykrynova M."/>
            <person name="Rychlik I."/>
        </authorList>
    </citation>
    <scope>NUCLEOTIDE SEQUENCE [LARGE SCALE GENOMIC DNA]</scope>
    <source>
        <strain evidence="2 3">161_Gplus</strain>
    </source>
</reference>
<gene>
    <name evidence="2" type="ORF">QUW44_09400</name>
</gene>
<dbReference type="Proteomes" id="UP001529343">
    <property type="component" value="Unassembled WGS sequence"/>
</dbReference>
<sequence>MISWSDDAWDDYMYWHDQDQKKIIKKINKLIKDIERHPFEGLGKPEPLQYKISGKWSRRINLEHRLIYSVDKGNLYIYSCKDRYE</sequence>
<evidence type="ECO:0000313" key="3">
    <source>
        <dbReference type="Proteomes" id="UP001529343"/>
    </source>
</evidence>